<keyword evidence="7" id="KW-0028">Amino-acid biosynthesis</keyword>
<evidence type="ECO:0000256" key="14">
    <source>
        <dbReference type="ARBA" id="ARBA00051301"/>
    </source>
</evidence>
<dbReference type="PATRIC" id="fig|1122148.6.peg.319"/>
<evidence type="ECO:0000259" key="15">
    <source>
        <dbReference type="Pfam" id="PF07687"/>
    </source>
</evidence>
<protein>
    <recommendedName>
        <fullName evidence="6">Probable succinyl-diaminopimelate desuccinylase</fullName>
        <ecNumber evidence="5">3.5.1.18</ecNumber>
    </recommendedName>
</protein>
<feature type="domain" description="Peptidase M20 dimerisation" evidence="15">
    <location>
        <begin position="172"/>
        <end position="279"/>
    </location>
</feature>
<dbReference type="InterPro" id="IPR050072">
    <property type="entry name" value="Peptidase_M20A"/>
</dbReference>
<dbReference type="InterPro" id="IPR011650">
    <property type="entry name" value="Peptidase_M20_dimer"/>
</dbReference>
<dbReference type="PANTHER" id="PTHR43808:SF8">
    <property type="entry name" value="PEPTIDASE M20 DIMERISATION DOMAIN-CONTAINING PROTEIN"/>
    <property type="match status" value="1"/>
</dbReference>
<dbReference type="Gene3D" id="3.30.70.360">
    <property type="match status" value="1"/>
</dbReference>
<evidence type="ECO:0000256" key="11">
    <source>
        <dbReference type="ARBA" id="ARBA00022915"/>
    </source>
</evidence>
<dbReference type="PROSITE" id="PS00759">
    <property type="entry name" value="ARGE_DAPE_CPG2_2"/>
    <property type="match status" value="1"/>
</dbReference>
<evidence type="ECO:0000313" key="17">
    <source>
        <dbReference type="Proteomes" id="UP000051565"/>
    </source>
</evidence>
<dbReference type="Gene3D" id="3.40.630.10">
    <property type="entry name" value="Zn peptidases"/>
    <property type="match status" value="2"/>
</dbReference>
<dbReference type="EC" id="3.5.1.18" evidence="5"/>
<keyword evidence="12" id="KW-0457">Lysine biosynthesis</keyword>
<dbReference type="GeneID" id="61250180"/>
<dbReference type="PANTHER" id="PTHR43808">
    <property type="entry name" value="ACETYLORNITHINE DEACETYLASE"/>
    <property type="match status" value="1"/>
</dbReference>
<evidence type="ECO:0000256" key="3">
    <source>
        <dbReference type="ARBA" id="ARBA00005130"/>
    </source>
</evidence>
<dbReference type="PROSITE" id="PS00758">
    <property type="entry name" value="ARGE_DAPE_CPG2_1"/>
    <property type="match status" value="1"/>
</dbReference>
<dbReference type="AlphaFoldDB" id="A0A0R2JP64"/>
<evidence type="ECO:0000256" key="2">
    <source>
        <dbReference type="ARBA" id="ARBA00001947"/>
    </source>
</evidence>
<comment type="caution">
    <text evidence="16">The sequence shown here is derived from an EMBL/GenBank/DDBJ whole genome shotgun (WGS) entry which is preliminary data.</text>
</comment>
<dbReference type="CDD" id="cd08659">
    <property type="entry name" value="M20_ArgE_DapE-like"/>
    <property type="match status" value="1"/>
</dbReference>
<keyword evidence="11" id="KW-0220">Diaminopimelate biosynthesis</keyword>
<reference evidence="16 17" key="1">
    <citation type="journal article" date="2015" name="Genome Announc.">
        <title>Expanding the biotechnology potential of lactobacilli through comparative genomics of 213 strains and associated genera.</title>
        <authorList>
            <person name="Sun Z."/>
            <person name="Harris H.M."/>
            <person name="McCann A."/>
            <person name="Guo C."/>
            <person name="Argimon S."/>
            <person name="Zhang W."/>
            <person name="Yang X."/>
            <person name="Jeffery I.B."/>
            <person name="Cooney J.C."/>
            <person name="Kagawa T.F."/>
            <person name="Liu W."/>
            <person name="Song Y."/>
            <person name="Salvetti E."/>
            <person name="Wrobel A."/>
            <person name="Rasinkangas P."/>
            <person name="Parkhill J."/>
            <person name="Rea M.C."/>
            <person name="O'Sullivan O."/>
            <person name="Ritari J."/>
            <person name="Douillard F.P."/>
            <person name="Paul Ross R."/>
            <person name="Yang R."/>
            <person name="Briner A.E."/>
            <person name="Felis G.E."/>
            <person name="de Vos W.M."/>
            <person name="Barrangou R."/>
            <person name="Klaenhammer T.R."/>
            <person name="Caufield P.W."/>
            <person name="Cui Y."/>
            <person name="Zhang H."/>
            <person name="O'Toole P.W."/>
        </authorList>
    </citation>
    <scope>NUCLEOTIDE SEQUENCE [LARGE SCALE GENOMIC DNA]</scope>
    <source>
        <strain evidence="16 17">DSM 20690</strain>
    </source>
</reference>
<evidence type="ECO:0000256" key="7">
    <source>
        <dbReference type="ARBA" id="ARBA00022605"/>
    </source>
</evidence>
<dbReference type="Pfam" id="PF01546">
    <property type="entry name" value="Peptidase_M20"/>
    <property type="match status" value="1"/>
</dbReference>
<dbReference type="SUPFAM" id="SSF53187">
    <property type="entry name" value="Zn-dependent exopeptidases"/>
    <property type="match status" value="1"/>
</dbReference>
<evidence type="ECO:0000256" key="10">
    <source>
        <dbReference type="ARBA" id="ARBA00022833"/>
    </source>
</evidence>
<comment type="pathway">
    <text evidence="3">Amino-acid biosynthesis; L-lysine biosynthesis via DAP pathway; LL-2,6-diaminopimelate from (S)-tetrahydrodipicolinate (succinylase route): step 3/3.</text>
</comment>
<evidence type="ECO:0000313" key="16">
    <source>
        <dbReference type="EMBL" id="KRN78897.1"/>
    </source>
</evidence>
<organism evidence="16 17">
    <name type="scientific">Fructilactobacillus lindneri DSM 20690 = JCM 11027</name>
    <dbReference type="NCBI Taxonomy" id="1122148"/>
    <lineage>
        <taxon>Bacteria</taxon>
        <taxon>Bacillati</taxon>
        <taxon>Bacillota</taxon>
        <taxon>Bacilli</taxon>
        <taxon>Lactobacillales</taxon>
        <taxon>Lactobacillaceae</taxon>
        <taxon>Fructilactobacillus</taxon>
    </lineage>
</organism>
<dbReference type="NCBIfam" id="TIGR01910">
    <property type="entry name" value="DapE-ArgE"/>
    <property type="match status" value="1"/>
</dbReference>
<keyword evidence="8" id="KW-0479">Metal-binding</keyword>
<evidence type="ECO:0000256" key="1">
    <source>
        <dbReference type="ARBA" id="ARBA00001941"/>
    </source>
</evidence>
<keyword evidence="17" id="KW-1185">Reference proteome</keyword>
<dbReference type="GO" id="GO:0046872">
    <property type="term" value="F:metal ion binding"/>
    <property type="evidence" value="ECO:0007669"/>
    <property type="project" value="UniProtKB-KW"/>
</dbReference>
<comment type="similarity">
    <text evidence="4">Belongs to the peptidase M20A family.</text>
</comment>
<dbReference type="InterPro" id="IPR002933">
    <property type="entry name" value="Peptidase_M20"/>
</dbReference>
<evidence type="ECO:0000256" key="12">
    <source>
        <dbReference type="ARBA" id="ARBA00023154"/>
    </source>
</evidence>
<dbReference type="RefSeq" id="WP_054646097.1">
    <property type="nucleotide sequence ID" value="NZ_FUXS01000001.1"/>
</dbReference>
<name>A0A0R2JP64_9LACO</name>
<keyword evidence="13" id="KW-0170">Cobalt</keyword>
<dbReference type="OrthoDB" id="9792335at2"/>
<comment type="cofactor">
    <cofactor evidence="2">
        <name>Zn(2+)</name>
        <dbReference type="ChEBI" id="CHEBI:29105"/>
    </cofactor>
</comment>
<dbReference type="UniPathway" id="UPA00034">
    <property type="reaction ID" value="UER00021"/>
</dbReference>
<dbReference type="EMBL" id="JQBT01000032">
    <property type="protein sequence ID" value="KRN78897.1"/>
    <property type="molecule type" value="Genomic_DNA"/>
</dbReference>
<sequence length="384" mass="42209">MEKTKKIKILQDLVRIKSINGNELAIAKYFSNLLQEYGIKSKIIPLNDNDQRANLIVEIGKNNNRVLGFTGHADTVAVVNENDWYFPPFSGTIEGNRLYGRGAADMKSGLAAEIISLIELVETNQVPDGKVRMIMTVGEEFGAPGAYQIPEELIKDLDALVVGEATDGNITYAHSGSLNYRIKSSGKSVHSSTPALGLNAIQGLVTFINTEKNIFNNVAKDTVLGNVQHSITVIEGGNQINTIPAEASLLGNVRPTPSFNNKQVIALLKQQIAKINKQTDYQLKFELLHNFYSIYTSQSDNFIQSAFAISNAVYQNRDIKLIVDNGASDASVFVQTNPQMPVLLLGPDKEGSSHQINEHTTISSYLGTIEIYKNLILNYFSKTN</sequence>
<dbReference type="InterPro" id="IPR036264">
    <property type="entry name" value="Bact_exopeptidase_dim_dom"/>
</dbReference>
<evidence type="ECO:0000256" key="4">
    <source>
        <dbReference type="ARBA" id="ARBA00006247"/>
    </source>
</evidence>
<dbReference type="NCBIfam" id="NF006365">
    <property type="entry name" value="PRK08588.1"/>
    <property type="match status" value="1"/>
</dbReference>
<dbReference type="STRING" id="53444.AYR59_04945"/>
<evidence type="ECO:0000256" key="9">
    <source>
        <dbReference type="ARBA" id="ARBA00022801"/>
    </source>
</evidence>
<dbReference type="InterPro" id="IPR001261">
    <property type="entry name" value="ArgE/DapE_CS"/>
</dbReference>
<evidence type="ECO:0000256" key="13">
    <source>
        <dbReference type="ARBA" id="ARBA00023285"/>
    </source>
</evidence>
<evidence type="ECO:0000256" key="8">
    <source>
        <dbReference type="ARBA" id="ARBA00022723"/>
    </source>
</evidence>
<comment type="catalytic activity">
    <reaction evidence="14">
        <text>N-succinyl-(2S,6S)-2,6-diaminopimelate + H2O = (2S,6S)-2,6-diaminopimelate + succinate</text>
        <dbReference type="Rhea" id="RHEA:22608"/>
        <dbReference type="ChEBI" id="CHEBI:15377"/>
        <dbReference type="ChEBI" id="CHEBI:30031"/>
        <dbReference type="ChEBI" id="CHEBI:57609"/>
        <dbReference type="ChEBI" id="CHEBI:58087"/>
        <dbReference type="EC" id="3.5.1.18"/>
    </reaction>
</comment>
<dbReference type="Pfam" id="PF07687">
    <property type="entry name" value="M20_dimer"/>
    <property type="match status" value="1"/>
</dbReference>
<keyword evidence="9" id="KW-0378">Hydrolase</keyword>
<comment type="cofactor">
    <cofactor evidence="1">
        <name>Co(2+)</name>
        <dbReference type="ChEBI" id="CHEBI:48828"/>
    </cofactor>
</comment>
<dbReference type="Proteomes" id="UP000051565">
    <property type="component" value="Unassembled WGS sequence"/>
</dbReference>
<dbReference type="InterPro" id="IPR010182">
    <property type="entry name" value="ArgE/DapE"/>
</dbReference>
<dbReference type="GO" id="GO:0009014">
    <property type="term" value="F:succinyl-diaminopimelate desuccinylase activity"/>
    <property type="evidence" value="ECO:0007669"/>
    <property type="project" value="UniProtKB-EC"/>
</dbReference>
<accession>A0A0R2JP64</accession>
<evidence type="ECO:0000256" key="5">
    <source>
        <dbReference type="ARBA" id="ARBA00011921"/>
    </source>
</evidence>
<dbReference type="SUPFAM" id="SSF55031">
    <property type="entry name" value="Bacterial exopeptidase dimerisation domain"/>
    <property type="match status" value="1"/>
</dbReference>
<evidence type="ECO:0000256" key="6">
    <source>
        <dbReference type="ARBA" id="ARBA00016853"/>
    </source>
</evidence>
<gene>
    <name evidence="16" type="ORF">IV52_GL000300</name>
</gene>
<keyword evidence="10" id="KW-0862">Zinc</keyword>
<dbReference type="GO" id="GO:0019877">
    <property type="term" value="P:diaminopimelate biosynthetic process"/>
    <property type="evidence" value="ECO:0007669"/>
    <property type="project" value="UniProtKB-KW"/>
</dbReference>
<dbReference type="GO" id="GO:0009089">
    <property type="term" value="P:lysine biosynthetic process via diaminopimelate"/>
    <property type="evidence" value="ECO:0007669"/>
    <property type="project" value="UniProtKB-UniPathway"/>
</dbReference>
<proteinExistence type="inferred from homology"/>